<proteinExistence type="predicted"/>
<sequence>MARKLSANRGAFDTSTSNPCRFGANNKLRNFSNVFYGGAMIAPQKRTASAPVKQSPINWNRTLPMSYQSLLTTTTQHPPQSTSSQSCNKKEIIQKEHDRLKQIINNRTHMAGVQNLLKYYSKHDKSTTGNGAATCSSAEKPQPASSLKEFIENEAKREALNKYKTPVLGRGQQNGIISLCSPKKRASARQDAAERAKQRAIAVIRSKGGVDKLQPKSKAESSRKRLRGTFFSQYLRIKMFLLLF</sequence>
<dbReference type="AlphaFoldDB" id="A0A0M3J4U8"/>
<reference evidence="3" key="1">
    <citation type="submission" date="2017-02" db="UniProtKB">
        <authorList>
            <consortium name="WormBaseParasite"/>
        </authorList>
    </citation>
    <scope>IDENTIFICATION</scope>
</reference>
<protein>
    <submittedName>
        <fullName evidence="3">Mcm10 domain-containing protein</fullName>
    </submittedName>
</protein>
<reference evidence="1 2" key="2">
    <citation type="submission" date="2018-11" db="EMBL/GenBank/DDBJ databases">
        <authorList>
            <consortium name="Pathogen Informatics"/>
        </authorList>
    </citation>
    <scope>NUCLEOTIDE SEQUENCE [LARGE SCALE GENOMIC DNA]</scope>
</reference>
<evidence type="ECO:0000313" key="2">
    <source>
        <dbReference type="Proteomes" id="UP000267096"/>
    </source>
</evidence>
<keyword evidence="2" id="KW-1185">Reference proteome</keyword>
<dbReference type="Proteomes" id="UP000267096">
    <property type="component" value="Unassembled WGS sequence"/>
</dbReference>
<name>A0A0M3J4U8_ANISI</name>
<accession>A0A0M3J4U8</accession>
<dbReference type="EMBL" id="UYRR01003250">
    <property type="protein sequence ID" value="VDK19960.1"/>
    <property type="molecule type" value="Genomic_DNA"/>
</dbReference>
<evidence type="ECO:0000313" key="1">
    <source>
        <dbReference type="EMBL" id="VDK19960.1"/>
    </source>
</evidence>
<organism evidence="3">
    <name type="scientific">Anisakis simplex</name>
    <name type="common">Herring worm</name>
    <dbReference type="NCBI Taxonomy" id="6269"/>
    <lineage>
        <taxon>Eukaryota</taxon>
        <taxon>Metazoa</taxon>
        <taxon>Ecdysozoa</taxon>
        <taxon>Nematoda</taxon>
        <taxon>Chromadorea</taxon>
        <taxon>Rhabditida</taxon>
        <taxon>Spirurina</taxon>
        <taxon>Ascaridomorpha</taxon>
        <taxon>Ascaridoidea</taxon>
        <taxon>Anisakidae</taxon>
        <taxon>Anisakis</taxon>
        <taxon>Anisakis simplex complex</taxon>
    </lineage>
</organism>
<gene>
    <name evidence="1" type="ORF">ASIM_LOCUS2431</name>
</gene>
<dbReference type="WBParaSite" id="ASIM_0000257101-mRNA-1">
    <property type="protein sequence ID" value="ASIM_0000257101-mRNA-1"/>
    <property type="gene ID" value="ASIM_0000257101"/>
</dbReference>
<evidence type="ECO:0000313" key="3">
    <source>
        <dbReference type="WBParaSite" id="ASIM_0000257101-mRNA-1"/>
    </source>
</evidence>